<reference evidence="2 3" key="1">
    <citation type="submission" date="2018-01" db="EMBL/GenBank/DDBJ databases">
        <title>Genomic Encyclopedia of Archaeal and Bacterial Type Strains, Phase II (KMG-II): from individual species to whole genera.</title>
        <authorList>
            <person name="Goeker M."/>
        </authorList>
    </citation>
    <scope>NUCLEOTIDE SEQUENCE [LARGE SCALE GENOMIC DNA]</scope>
    <source>
        <strain evidence="2 3">DSM 17023</strain>
    </source>
</reference>
<comment type="caution">
    <text evidence="2">The sequence shown here is derived from an EMBL/GenBank/DDBJ whole genome shotgun (WGS) entry which is preliminary data.</text>
</comment>
<evidence type="ECO:0000256" key="1">
    <source>
        <dbReference type="SAM" id="MobiDB-lite"/>
    </source>
</evidence>
<dbReference type="Proteomes" id="UP000236959">
    <property type="component" value="Unassembled WGS sequence"/>
</dbReference>
<dbReference type="EMBL" id="PPCN01000001">
    <property type="protein sequence ID" value="POF33954.1"/>
    <property type="molecule type" value="Genomic_DNA"/>
</dbReference>
<accession>A0A2S3V1V1</accession>
<dbReference type="AlphaFoldDB" id="A0A2S3V1V1"/>
<evidence type="ECO:0000313" key="3">
    <source>
        <dbReference type="Proteomes" id="UP000236959"/>
    </source>
</evidence>
<keyword evidence="3" id="KW-1185">Reference proteome</keyword>
<proteinExistence type="predicted"/>
<evidence type="ECO:0000313" key="2">
    <source>
        <dbReference type="EMBL" id="POF33954.1"/>
    </source>
</evidence>
<organism evidence="2 3">
    <name type="scientific">Roseibium marinum</name>
    <dbReference type="NCBI Taxonomy" id="281252"/>
    <lineage>
        <taxon>Bacteria</taxon>
        <taxon>Pseudomonadati</taxon>
        <taxon>Pseudomonadota</taxon>
        <taxon>Alphaproteobacteria</taxon>
        <taxon>Hyphomicrobiales</taxon>
        <taxon>Stappiaceae</taxon>
        <taxon>Roseibium</taxon>
    </lineage>
</organism>
<name>A0A2S3V1V1_9HYPH</name>
<sequence length="188" mass="20307">MPAGRASQRRQTMSPVWRRAGLPLALFTRSFIFPPSSSTLPRRPGSHAAFLSAGSHWSQLIPRDQDRISAAAGFGHVRYILSTVSLPLYASRPAPYHRELKISAGGPPRLVPVPDPNGFPYQIAGTGPRDQAPKPSSMTAPGDPPRGPRRRAPAAVTGGRRDILPKFSQSHCLQPPDLVSGRSIRRAA</sequence>
<protein>
    <submittedName>
        <fullName evidence="2">Uncharacterized protein</fullName>
    </submittedName>
</protein>
<feature type="region of interest" description="Disordered" evidence="1">
    <location>
        <begin position="122"/>
        <end position="188"/>
    </location>
</feature>
<gene>
    <name evidence="2" type="ORF">CLV41_101404</name>
</gene>